<comment type="caution">
    <text evidence="3">The sequence shown here is derived from an EMBL/GenBank/DDBJ whole genome shotgun (WGS) entry which is preliminary data.</text>
</comment>
<dbReference type="InterPro" id="IPR011009">
    <property type="entry name" value="Kinase-like_dom_sf"/>
</dbReference>
<evidence type="ECO:0000256" key="1">
    <source>
        <dbReference type="SAM" id="MobiDB-lite"/>
    </source>
</evidence>
<evidence type="ECO:0000259" key="2">
    <source>
        <dbReference type="Pfam" id="PF01636"/>
    </source>
</evidence>
<feature type="domain" description="Aminoglycoside phosphotransferase" evidence="2">
    <location>
        <begin position="30"/>
        <end position="110"/>
    </location>
</feature>
<dbReference type="RefSeq" id="WP_205117876.1">
    <property type="nucleotide sequence ID" value="NZ_JAFBCM010000001.1"/>
</dbReference>
<reference evidence="4" key="1">
    <citation type="journal article" date="2019" name="Int. J. Syst. Evol. Microbiol.">
        <title>The Global Catalogue of Microorganisms (GCM) 10K type strain sequencing project: providing services to taxonomists for standard genome sequencing and annotation.</title>
        <authorList>
            <consortium name="The Broad Institute Genomics Platform"/>
            <consortium name="The Broad Institute Genome Sequencing Center for Infectious Disease"/>
            <person name="Wu L."/>
            <person name="Ma J."/>
        </authorList>
    </citation>
    <scope>NUCLEOTIDE SEQUENCE [LARGE SCALE GENOMIC DNA]</scope>
    <source>
        <strain evidence="4">CGMCC 4.7241</strain>
    </source>
</reference>
<dbReference type="Gene3D" id="3.90.1200.10">
    <property type="match status" value="1"/>
</dbReference>
<protein>
    <submittedName>
        <fullName evidence="3">Phosphotransferase</fullName>
    </submittedName>
</protein>
<keyword evidence="4" id="KW-1185">Reference proteome</keyword>
<dbReference type="Pfam" id="PF01636">
    <property type="entry name" value="APH"/>
    <property type="match status" value="1"/>
</dbReference>
<dbReference type="Proteomes" id="UP001595699">
    <property type="component" value="Unassembled WGS sequence"/>
</dbReference>
<feature type="region of interest" description="Disordered" evidence="1">
    <location>
        <begin position="1"/>
        <end position="23"/>
    </location>
</feature>
<dbReference type="InterPro" id="IPR002575">
    <property type="entry name" value="Aminoglycoside_PTrfase"/>
</dbReference>
<sequence length="203" mass="22985">MSCRSRRREERATSPTTSRLPRHSTERASAFAGCVLGARSAWDAHADRALALAEVVASREADVSPRQLVHGDFWDNNVFFRGERLVAVADFDFLAVRPRLDDLALTLYFADSHLGLDTWRERMTPLRMLVESYDVAQDHPLSAAERLALPWAIGRQPLWGYGHWVVSLPEPAAQRHAAETERDLDRVAALVRDPRWAEAFVTR</sequence>
<gene>
    <name evidence="3" type="ORF">ACFOUW_15955</name>
</gene>
<name>A0ABV7YCG6_9ACTN</name>
<organism evidence="3 4">
    <name type="scientific">Tenggerimyces flavus</name>
    <dbReference type="NCBI Taxonomy" id="1708749"/>
    <lineage>
        <taxon>Bacteria</taxon>
        <taxon>Bacillati</taxon>
        <taxon>Actinomycetota</taxon>
        <taxon>Actinomycetes</taxon>
        <taxon>Propionibacteriales</taxon>
        <taxon>Nocardioidaceae</taxon>
        <taxon>Tenggerimyces</taxon>
    </lineage>
</organism>
<dbReference type="EMBL" id="JBHRZH010000013">
    <property type="protein sequence ID" value="MFC3762336.1"/>
    <property type="molecule type" value="Genomic_DNA"/>
</dbReference>
<dbReference type="SUPFAM" id="SSF56112">
    <property type="entry name" value="Protein kinase-like (PK-like)"/>
    <property type="match status" value="1"/>
</dbReference>
<accession>A0ABV7YCG6</accession>
<proteinExistence type="predicted"/>
<evidence type="ECO:0000313" key="4">
    <source>
        <dbReference type="Proteomes" id="UP001595699"/>
    </source>
</evidence>
<evidence type="ECO:0000313" key="3">
    <source>
        <dbReference type="EMBL" id="MFC3762336.1"/>
    </source>
</evidence>